<name>A0A7M7T322_STRPU</name>
<dbReference type="InParanoid" id="A0A7M7T322"/>
<dbReference type="InterPro" id="IPR017978">
    <property type="entry name" value="GPCR_3_C"/>
</dbReference>
<evidence type="ECO:0000259" key="13">
    <source>
        <dbReference type="PROSITE" id="PS50259"/>
    </source>
</evidence>
<evidence type="ECO:0000256" key="3">
    <source>
        <dbReference type="ARBA" id="ARBA00022692"/>
    </source>
</evidence>
<feature type="transmembrane region" description="Helical" evidence="12">
    <location>
        <begin position="537"/>
        <end position="556"/>
    </location>
</feature>
<dbReference type="Pfam" id="PF07562">
    <property type="entry name" value="NCD3G"/>
    <property type="match status" value="1"/>
</dbReference>
<dbReference type="InterPro" id="IPR050726">
    <property type="entry name" value="mGluR"/>
</dbReference>
<protein>
    <recommendedName>
        <fullName evidence="13">G-protein coupled receptors family 3 profile domain-containing protein</fullName>
    </recommendedName>
</protein>
<dbReference type="RefSeq" id="XP_030850267.1">
    <property type="nucleotide sequence ID" value="XM_030994407.1"/>
</dbReference>
<dbReference type="FunFam" id="2.10.50.30:FF:000004">
    <property type="entry name" value="Taste receptor type 1 member 3-like protein"/>
    <property type="match status" value="1"/>
</dbReference>
<keyword evidence="15" id="KW-1185">Reference proteome</keyword>
<keyword evidence="9" id="KW-0325">Glycoprotein</keyword>
<keyword evidence="7 12" id="KW-0472">Membrane</keyword>
<evidence type="ECO:0000256" key="5">
    <source>
        <dbReference type="ARBA" id="ARBA00022989"/>
    </source>
</evidence>
<dbReference type="Pfam" id="PF01094">
    <property type="entry name" value="ANF_receptor"/>
    <property type="match status" value="1"/>
</dbReference>
<keyword evidence="2" id="KW-1003">Cell membrane</keyword>
<dbReference type="PROSITE" id="PS50259">
    <property type="entry name" value="G_PROTEIN_RECEP_F3_4"/>
    <property type="match status" value="1"/>
</dbReference>
<dbReference type="InterPro" id="IPR011500">
    <property type="entry name" value="GPCR_3_9-Cys_dom"/>
</dbReference>
<dbReference type="GO" id="GO:0050909">
    <property type="term" value="P:sensory perception of taste"/>
    <property type="evidence" value="ECO:0007669"/>
    <property type="project" value="UniProtKB-ARBA"/>
</dbReference>
<sequence length="856" mass="95759">HSLACYPSGFDIYDTCTDPNIAVRNSVYFIATQDSSNCDSDSGHQSIAAVVGPSTSSAAVSVASLFNLFTLPQVSYAATSDILSESRFNYFTRTIPTDTFQARAMAHLANHFGFHTVALLGNDEGAYGVSGVYVFEDEASKHNICIAYKKIFGVSDDRSDFERIVTDLRQIPDVRVIVAFANEAPMNQLLTYFAENNVTGYMWIGSDGWGASKTVLDPKISRVTSGMIGVFPHTETIPKLEDYILSLTPKSLDYQDPFLNEYWQDFFQCHLPGVSEKSVYYYDRKCTGEESFNSSLAFSNTSLVSSVVDSVEVVARAMHKALSCNDVQCDTRSGGIPGEVLIDCMKNVDFMGHSGYRLAPDERGNLAEVAWYDFYNLQPKYPCSNEFHLNIVGHWKEAEVSISNLETIYWPMTDTCTLTTLTPTSVCGETCYPGTRRITLDFSSCCWICVPCSNNHYTNESNALSCSPCSDEQASSEDRTECLDLPYTFTELTSEIGLAVLATAIIGWLICVIIIVIFMLKENTTIIFHAFARSWKFVLLGITITFVTATLSIIPASELTCLIVAGTQLLPVSVTEGSLILAAYSTYNRKHVQLNNWALSMIAVLFVHGQCILIWMLTSRPVVTKTVDRDQRLVYVDCVSSGSYDGIIVIIAFCITLDVIGIFVSFNIRNRDKNFQEGKFIFFSFIIQVMGWVTILVIYLVLPKGRHYRTFVLSFGLMFSSVANLGCLFVPKLYVVKCKPDINPPIKKRYRDKLWQWKFKRRDGEDEVSAEARFGESVRSHAARSAILNNYRKALAAIRDETAQAIRMYGICTDRIDDMKLRHRSKMEEVSMTTNSIKSSRVQLVLSSPSIEVTYC</sequence>
<evidence type="ECO:0000256" key="10">
    <source>
        <dbReference type="ARBA" id="ARBA00023224"/>
    </source>
</evidence>
<dbReference type="GeneID" id="115918919"/>
<dbReference type="Gene3D" id="2.10.50.30">
    <property type="entry name" value="GPCR, family 3, nine cysteines domain"/>
    <property type="match status" value="1"/>
</dbReference>
<feature type="transmembrane region" description="Helical" evidence="12">
    <location>
        <begin position="647"/>
        <end position="668"/>
    </location>
</feature>
<evidence type="ECO:0000313" key="14">
    <source>
        <dbReference type="EnsemblMetazoa" id="XP_030850267"/>
    </source>
</evidence>
<accession>A0A7M7T322</accession>
<evidence type="ECO:0000256" key="1">
    <source>
        <dbReference type="ARBA" id="ARBA00004651"/>
    </source>
</evidence>
<keyword evidence="4" id="KW-0732">Signal</keyword>
<evidence type="ECO:0000256" key="6">
    <source>
        <dbReference type="ARBA" id="ARBA00023040"/>
    </source>
</evidence>
<dbReference type="PRINTS" id="PR00248">
    <property type="entry name" value="GPCRMGR"/>
</dbReference>
<feature type="transmembrane region" description="Helical" evidence="12">
    <location>
        <begin position="596"/>
        <end position="617"/>
    </location>
</feature>
<dbReference type="Gene3D" id="3.40.50.2300">
    <property type="match status" value="2"/>
</dbReference>
<evidence type="ECO:0000313" key="15">
    <source>
        <dbReference type="Proteomes" id="UP000007110"/>
    </source>
</evidence>
<evidence type="ECO:0000256" key="12">
    <source>
        <dbReference type="SAM" id="Phobius"/>
    </source>
</evidence>
<evidence type="ECO:0000256" key="11">
    <source>
        <dbReference type="ARBA" id="ARBA00038492"/>
    </source>
</evidence>
<evidence type="ECO:0000256" key="2">
    <source>
        <dbReference type="ARBA" id="ARBA00022475"/>
    </source>
</evidence>
<dbReference type="Pfam" id="PF00003">
    <property type="entry name" value="7tm_3"/>
    <property type="match status" value="1"/>
</dbReference>
<feature type="domain" description="G-protein coupled receptors family 3 profile" evidence="13">
    <location>
        <begin position="496"/>
        <end position="752"/>
    </location>
</feature>
<dbReference type="InterPro" id="IPR038550">
    <property type="entry name" value="GPCR_3_9-Cys_sf"/>
</dbReference>
<keyword evidence="5 12" id="KW-1133">Transmembrane helix</keyword>
<dbReference type="GO" id="GO:0004930">
    <property type="term" value="F:G protein-coupled receptor activity"/>
    <property type="evidence" value="ECO:0007669"/>
    <property type="project" value="UniProtKB-KW"/>
</dbReference>
<dbReference type="KEGG" id="spu:115918919"/>
<organism evidence="14 15">
    <name type="scientific">Strongylocentrotus purpuratus</name>
    <name type="common">Purple sea urchin</name>
    <dbReference type="NCBI Taxonomy" id="7668"/>
    <lineage>
        <taxon>Eukaryota</taxon>
        <taxon>Metazoa</taxon>
        <taxon>Echinodermata</taxon>
        <taxon>Eleutherozoa</taxon>
        <taxon>Echinozoa</taxon>
        <taxon>Echinoidea</taxon>
        <taxon>Euechinoidea</taxon>
        <taxon>Echinacea</taxon>
        <taxon>Camarodonta</taxon>
        <taxon>Echinidea</taxon>
        <taxon>Strongylocentrotidae</taxon>
        <taxon>Strongylocentrotus</taxon>
    </lineage>
</organism>
<dbReference type="PROSITE" id="PS00980">
    <property type="entry name" value="G_PROTEIN_RECEP_F3_2"/>
    <property type="match status" value="1"/>
</dbReference>
<evidence type="ECO:0000256" key="7">
    <source>
        <dbReference type="ARBA" id="ARBA00023136"/>
    </source>
</evidence>
<keyword evidence="3 12" id="KW-0812">Transmembrane</keyword>
<dbReference type="SUPFAM" id="SSF53822">
    <property type="entry name" value="Periplasmic binding protein-like I"/>
    <property type="match status" value="1"/>
</dbReference>
<dbReference type="OMA" id="WCTITID"/>
<dbReference type="EnsemblMetazoa" id="XM_030994407">
    <property type="protein sequence ID" value="XP_030850267"/>
    <property type="gene ID" value="LOC115918919"/>
</dbReference>
<feature type="transmembrane region" description="Helical" evidence="12">
    <location>
        <begin position="680"/>
        <end position="702"/>
    </location>
</feature>
<keyword evidence="8" id="KW-0675">Receptor</keyword>
<feature type="transmembrane region" description="Helical" evidence="12">
    <location>
        <begin position="496"/>
        <end position="517"/>
    </location>
</feature>
<dbReference type="InterPro" id="IPR017979">
    <property type="entry name" value="GPCR_3_CS"/>
</dbReference>
<dbReference type="Proteomes" id="UP000007110">
    <property type="component" value="Unassembled WGS sequence"/>
</dbReference>
<dbReference type="AlphaFoldDB" id="A0A7M7T322"/>
<dbReference type="OrthoDB" id="5984008at2759"/>
<feature type="transmembrane region" description="Helical" evidence="12">
    <location>
        <begin position="562"/>
        <end position="584"/>
    </location>
</feature>
<reference evidence="14" key="2">
    <citation type="submission" date="2021-01" db="UniProtKB">
        <authorList>
            <consortium name="EnsemblMetazoa"/>
        </authorList>
    </citation>
    <scope>IDENTIFICATION</scope>
</reference>
<proteinExistence type="inferred from homology"/>
<dbReference type="InterPro" id="IPR001828">
    <property type="entry name" value="ANF_lig-bd_rcpt"/>
</dbReference>
<dbReference type="FunFam" id="3.40.50.2300:FF:000016">
    <property type="entry name" value="Taste 1 receptor member 2"/>
    <property type="match status" value="1"/>
</dbReference>
<keyword evidence="10" id="KW-0807">Transducer</keyword>
<comment type="subcellular location">
    <subcellularLocation>
        <location evidence="1">Cell membrane</location>
        <topology evidence="1">Multi-pass membrane protein</topology>
    </subcellularLocation>
</comment>
<comment type="similarity">
    <text evidence="11">Belongs to the G-protein coupled receptor 3 family. TAS1R subfamily.</text>
</comment>
<dbReference type="InterPro" id="IPR000337">
    <property type="entry name" value="GPCR_3"/>
</dbReference>
<evidence type="ECO:0000256" key="4">
    <source>
        <dbReference type="ARBA" id="ARBA00022729"/>
    </source>
</evidence>
<dbReference type="InterPro" id="IPR028082">
    <property type="entry name" value="Peripla_BP_I"/>
</dbReference>
<reference evidence="15" key="1">
    <citation type="submission" date="2015-02" db="EMBL/GenBank/DDBJ databases">
        <title>Genome sequencing for Strongylocentrotus purpuratus.</title>
        <authorList>
            <person name="Murali S."/>
            <person name="Liu Y."/>
            <person name="Vee V."/>
            <person name="English A."/>
            <person name="Wang M."/>
            <person name="Skinner E."/>
            <person name="Han Y."/>
            <person name="Muzny D.M."/>
            <person name="Worley K.C."/>
            <person name="Gibbs R.A."/>
        </authorList>
    </citation>
    <scope>NUCLEOTIDE SEQUENCE</scope>
</reference>
<feature type="transmembrane region" description="Helical" evidence="12">
    <location>
        <begin position="708"/>
        <end position="730"/>
    </location>
</feature>
<evidence type="ECO:0000256" key="9">
    <source>
        <dbReference type="ARBA" id="ARBA00023180"/>
    </source>
</evidence>
<dbReference type="GO" id="GO:0005886">
    <property type="term" value="C:plasma membrane"/>
    <property type="evidence" value="ECO:0000318"/>
    <property type="project" value="GO_Central"/>
</dbReference>
<keyword evidence="6" id="KW-0297">G-protein coupled receptor</keyword>
<dbReference type="PANTHER" id="PTHR24060">
    <property type="entry name" value="METABOTROPIC GLUTAMATE RECEPTOR"/>
    <property type="match status" value="1"/>
</dbReference>
<evidence type="ECO:0000256" key="8">
    <source>
        <dbReference type="ARBA" id="ARBA00023170"/>
    </source>
</evidence>